<accession>A0AC34QGX6</accession>
<reference evidence="2" key="1">
    <citation type="submission" date="2022-11" db="UniProtKB">
        <authorList>
            <consortium name="WormBaseParasite"/>
        </authorList>
    </citation>
    <scope>IDENTIFICATION</scope>
</reference>
<proteinExistence type="predicted"/>
<dbReference type="Proteomes" id="UP000887576">
    <property type="component" value="Unplaced"/>
</dbReference>
<evidence type="ECO:0000313" key="2">
    <source>
        <dbReference type="WBParaSite" id="JU765_v2.g16190.t1"/>
    </source>
</evidence>
<evidence type="ECO:0000313" key="1">
    <source>
        <dbReference type="Proteomes" id="UP000887576"/>
    </source>
</evidence>
<organism evidence="1 2">
    <name type="scientific">Panagrolaimus sp. JU765</name>
    <dbReference type="NCBI Taxonomy" id="591449"/>
    <lineage>
        <taxon>Eukaryota</taxon>
        <taxon>Metazoa</taxon>
        <taxon>Ecdysozoa</taxon>
        <taxon>Nematoda</taxon>
        <taxon>Chromadorea</taxon>
        <taxon>Rhabditida</taxon>
        <taxon>Tylenchina</taxon>
        <taxon>Panagrolaimomorpha</taxon>
        <taxon>Panagrolaimoidea</taxon>
        <taxon>Panagrolaimidae</taxon>
        <taxon>Panagrolaimus</taxon>
    </lineage>
</organism>
<sequence>MAKHEKFLEEEFDTTKKGIETARKLIEWYEKRLQSLEKRRDMLNRGMVALDSAVHEQKLNFHRAQVSELNRRIQNLMASSEKGFPSHQNMIRNAVPPSQSNSSGQTSTCSTPDLALSVQNQRLLEELECKSRLIEQLQQEKRFYESQNVSRRSYNPSPVNAVYVQSRATPTAYVKPAMIHKINGFPPSPVKIHDTLL</sequence>
<dbReference type="WBParaSite" id="JU765_v2.g16190.t1">
    <property type="protein sequence ID" value="JU765_v2.g16190.t1"/>
    <property type="gene ID" value="JU765_v2.g16190"/>
</dbReference>
<protein>
    <submittedName>
        <fullName evidence="2">Uncharacterized protein</fullName>
    </submittedName>
</protein>
<name>A0AC34QGX6_9BILA</name>